<dbReference type="AlphaFoldDB" id="A0A372LUY4"/>
<evidence type="ECO:0000313" key="1">
    <source>
        <dbReference type="EMBL" id="RFU71610.1"/>
    </source>
</evidence>
<dbReference type="Proteomes" id="UP000264541">
    <property type="component" value="Unassembled WGS sequence"/>
</dbReference>
<dbReference type="OrthoDB" id="2990595at2"/>
<evidence type="ECO:0000313" key="2">
    <source>
        <dbReference type="Proteomes" id="UP000264541"/>
    </source>
</evidence>
<dbReference type="InterPro" id="IPR025716">
    <property type="entry name" value="Post-transcriptional_regulator"/>
</dbReference>
<organism evidence="1 2">
    <name type="scientific">Peribacillus saganii</name>
    <dbReference type="NCBI Taxonomy" id="2303992"/>
    <lineage>
        <taxon>Bacteria</taxon>
        <taxon>Bacillati</taxon>
        <taxon>Bacillota</taxon>
        <taxon>Bacilli</taxon>
        <taxon>Bacillales</taxon>
        <taxon>Bacillaceae</taxon>
        <taxon>Peribacillus</taxon>
    </lineage>
</organism>
<dbReference type="Pfam" id="PF13797">
    <property type="entry name" value="Post_transc_reg"/>
    <property type="match status" value="1"/>
</dbReference>
<keyword evidence="2" id="KW-1185">Reference proteome</keyword>
<proteinExistence type="predicted"/>
<accession>A0A372LUY4</accession>
<protein>
    <submittedName>
        <fullName evidence="1">Post-transcriptional regulator</fullName>
    </submittedName>
</protein>
<dbReference type="RefSeq" id="WP_117324686.1">
    <property type="nucleotide sequence ID" value="NZ_QVTE01000001.1"/>
</dbReference>
<dbReference type="EMBL" id="QVTE01000001">
    <property type="protein sequence ID" value="RFU71610.1"/>
    <property type="molecule type" value="Genomic_DNA"/>
</dbReference>
<sequence length="100" mass="11570">MIKNHPYDEYLALVKPALKSKREEFAILGLKTVTDEEIWNFLVKKKWKRPQEDIHLHSIVSSIMSIQAGEYMNFATVEAFKSPSVFADLSEEELKDLLSN</sequence>
<name>A0A372LUY4_9BACI</name>
<reference evidence="1 2" key="1">
    <citation type="submission" date="2018-08" db="EMBL/GenBank/DDBJ databases">
        <title>Bacillus chawlae sp. nov., Bacillus glennii sp. nov., and Bacillus saganii sp. nov. Isolated from the Vehicle Assembly Building at Kennedy Space Center where the Viking Spacecraft were Assembled.</title>
        <authorList>
            <person name="Seuylemezian A."/>
            <person name="Vaishampayan P."/>
        </authorList>
    </citation>
    <scope>NUCLEOTIDE SEQUENCE [LARGE SCALE GENOMIC DNA]</scope>
    <source>
        <strain evidence="1 2">V47-23a</strain>
    </source>
</reference>
<comment type="caution">
    <text evidence="1">The sequence shown here is derived from an EMBL/GenBank/DDBJ whole genome shotgun (WGS) entry which is preliminary data.</text>
</comment>
<gene>
    <name evidence="1" type="ORF">D0469_00420</name>
</gene>